<dbReference type="SUPFAM" id="SSF109854">
    <property type="entry name" value="DinB/YfiT-like putative metalloenzymes"/>
    <property type="match status" value="1"/>
</dbReference>
<feature type="compositionally biased region" description="Basic and acidic residues" evidence="1">
    <location>
        <begin position="44"/>
        <end position="61"/>
    </location>
</feature>
<name>A0A066Z779_9ACTN</name>
<evidence type="ECO:0000259" key="2">
    <source>
        <dbReference type="Pfam" id="PF11716"/>
    </source>
</evidence>
<dbReference type="eggNOG" id="ENOG5030GDY">
    <property type="taxonomic scope" value="Bacteria"/>
</dbReference>
<protein>
    <recommendedName>
        <fullName evidence="2">Mycothiol-dependent maleylpyruvate isomerase metal-binding domain-containing protein</fullName>
    </recommendedName>
</protein>
<accession>A0A066Z779</accession>
<dbReference type="GO" id="GO:0046872">
    <property type="term" value="F:metal ion binding"/>
    <property type="evidence" value="ECO:0007669"/>
    <property type="project" value="InterPro"/>
</dbReference>
<dbReference type="PATRIC" id="fig|1348663.4.peg.151"/>
<dbReference type="EMBL" id="JNBY01000007">
    <property type="protein sequence ID" value="KDN88094.1"/>
    <property type="molecule type" value="Genomic_DNA"/>
</dbReference>
<sequence length="186" mass="19508">MGGGGAAGARAGRGGAGGGDAGRARAGAGERDGRRLLPSGRAVRRGDQQCPDRARPGRRGADPAGEFARTWRDTAARFEAEGEGRVVRTRHGDPMLLTEFMVTRVVELAVHGLDLADALGRPAWLTEEASDVLEALLLKGADGPSVRSALGWDRATFLRKATGRAELDAAEQAEVERAGITWLTLG</sequence>
<evidence type="ECO:0000256" key="1">
    <source>
        <dbReference type="SAM" id="MobiDB-lite"/>
    </source>
</evidence>
<dbReference type="Proteomes" id="UP000027178">
    <property type="component" value="Unassembled WGS sequence"/>
</dbReference>
<dbReference type="InterPro" id="IPR034660">
    <property type="entry name" value="DinB/YfiT-like"/>
</dbReference>
<dbReference type="Pfam" id="PF11716">
    <property type="entry name" value="MDMPI_N"/>
    <property type="match status" value="1"/>
</dbReference>
<keyword evidence="4" id="KW-1185">Reference proteome</keyword>
<proteinExistence type="predicted"/>
<feature type="domain" description="Mycothiol-dependent maleylpyruvate isomerase metal-binding" evidence="2">
    <location>
        <begin position="43"/>
        <end position="116"/>
    </location>
</feature>
<organism evidence="3 4">
    <name type="scientific">Kitasatospora cheerisanensis KCTC 2395</name>
    <dbReference type="NCBI Taxonomy" id="1348663"/>
    <lineage>
        <taxon>Bacteria</taxon>
        <taxon>Bacillati</taxon>
        <taxon>Actinomycetota</taxon>
        <taxon>Actinomycetes</taxon>
        <taxon>Kitasatosporales</taxon>
        <taxon>Streptomycetaceae</taxon>
        <taxon>Kitasatospora</taxon>
    </lineage>
</organism>
<feature type="compositionally biased region" description="Gly residues" evidence="1">
    <location>
        <begin position="1"/>
        <end position="21"/>
    </location>
</feature>
<gene>
    <name evidence="3" type="ORF">KCH_01710</name>
</gene>
<dbReference type="AlphaFoldDB" id="A0A066Z779"/>
<dbReference type="Gene3D" id="1.20.120.450">
    <property type="entry name" value="dinb family like domain"/>
    <property type="match status" value="1"/>
</dbReference>
<evidence type="ECO:0000313" key="4">
    <source>
        <dbReference type="Proteomes" id="UP000027178"/>
    </source>
</evidence>
<feature type="region of interest" description="Disordered" evidence="1">
    <location>
        <begin position="1"/>
        <end position="67"/>
    </location>
</feature>
<comment type="caution">
    <text evidence="3">The sequence shown here is derived from an EMBL/GenBank/DDBJ whole genome shotgun (WGS) entry which is preliminary data.</text>
</comment>
<dbReference type="InterPro" id="IPR024344">
    <property type="entry name" value="MDMPI_metal-binding"/>
</dbReference>
<reference evidence="3 4" key="1">
    <citation type="submission" date="2014-05" db="EMBL/GenBank/DDBJ databases">
        <title>Draft Genome Sequence of Kitasatospora cheerisanensis KCTC 2395.</title>
        <authorList>
            <person name="Nam D.H."/>
        </authorList>
    </citation>
    <scope>NUCLEOTIDE SEQUENCE [LARGE SCALE GENOMIC DNA]</scope>
    <source>
        <strain evidence="3 4">KCTC 2395</strain>
    </source>
</reference>
<dbReference type="HOGENOM" id="CLU_1452644_0_0_11"/>
<evidence type="ECO:0000313" key="3">
    <source>
        <dbReference type="EMBL" id="KDN88094.1"/>
    </source>
</evidence>